<evidence type="ECO:0000256" key="3">
    <source>
        <dbReference type="ARBA" id="ARBA00019439"/>
    </source>
</evidence>
<dbReference type="Gene3D" id="1.20.58.340">
    <property type="entry name" value="Magnesium transport protein CorA, transmembrane region"/>
    <property type="match status" value="2"/>
</dbReference>
<comment type="subcellular location">
    <subcellularLocation>
        <location evidence="1">Cell inner membrane</location>
        <topology evidence="1">Multi-pass membrane protein</topology>
    </subcellularLocation>
</comment>
<evidence type="ECO:0000256" key="12">
    <source>
        <dbReference type="ARBA" id="ARBA00034269"/>
    </source>
</evidence>
<name>A0A378LSU4_9GAMM</name>
<evidence type="ECO:0000313" key="15">
    <source>
        <dbReference type="Proteomes" id="UP000255297"/>
    </source>
</evidence>
<evidence type="ECO:0000256" key="2">
    <source>
        <dbReference type="ARBA" id="ARBA00009765"/>
    </source>
</evidence>
<evidence type="ECO:0000256" key="10">
    <source>
        <dbReference type="ARBA" id="ARBA00023065"/>
    </source>
</evidence>
<dbReference type="PANTHER" id="PTHR47685:SF1">
    <property type="entry name" value="MAGNESIUM TRANSPORT PROTEIN CORA"/>
    <property type="match status" value="1"/>
</dbReference>
<evidence type="ECO:0000256" key="1">
    <source>
        <dbReference type="ARBA" id="ARBA00004429"/>
    </source>
</evidence>
<evidence type="ECO:0000256" key="11">
    <source>
        <dbReference type="ARBA" id="ARBA00023136"/>
    </source>
</evidence>
<keyword evidence="9 13" id="KW-1133">Transmembrane helix</keyword>
<proteinExistence type="inferred from homology"/>
<dbReference type="STRING" id="1122170.GCA_000701265_00431"/>
<dbReference type="Gene3D" id="3.30.460.20">
    <property type="entry name" value="CorA soluble domain-like"/>
    <property type="match status" value="1"/>
</dbReference>
<dbReference type="OrthoDB" id="9803416at2"/>
<evidence type="ECO:0000256" key="7">
    <source>
        <dbReference type="ARBA" id="ARBA00022692"/>
    </source>
</evidence>
<comment type="catalytic activity">
    <reaction evidence="12">
        <text>Mg(2+)(in) = Mg(2+)(out)</text>
        <dbReference type="Rhea" id="RHEA:29827"/>
        <dbReference type="ChEBI" id="CHEBI:18420"/>
    </reaction>
</comment>
<evidence type="ECO:0000313" key="14">
    <source>
        <dbReference type="EMBL" id="STY29853.1"/>
    </source>
</evidence>
<evidence type="ECO:0000256" key="8">
    <source>
        <dbReference type="ARBA" id="ARBA00022842"/>
    </source>
</evidence>
<evidence type="ECO:0000256" key="9">
    <source>
        <dbReference type="ARBA" id="ARBA00022989"/>
    </source>
</evidence>
<dbReference type="CDD" id="cd12837">
    <property type="entry name" value="EcCorA-like_u1"/>
    <property type="match status" value="1"/>
</dbReference>
<dbReference type="InterPro" id="IPR045861">
    <property type="entry name" value="CorA_cytoplasmic_dom"/>
</dbReference>
<dbReference type="AlphaFoldDB" id="A0A378LSU4"/>
<dbReference type="InterPro" id="IPR050829">
    <property type="entry name" value="CorA_MIT"/>
</dbReference>
<comment type="similarity">
    <text evidence="2">Belongs to the CorA metal ion transporter (MIT) (TC 1.A.35) family.</text>
</comment>
<keyword evidence="7 13" id="KW-0812">Transmembrane</keyword>
<dbReference type="SUPFAM" id="SSF144083">
    <property type="entry name" value="Magnesium transport protein CorA, transmembrane region"/>
    <property type="match status" value="1"/>
</dbReference>
<dbReference type="Proteomes" id="UP000255297">
    <property type="component" value="Unassembled WGS sequence"/>
</dbReference>
<dbReference type="GO" id="GO:0015087">
    <property type="term" value="F:cobalt ion transmembrane transporter activity"/>
    <property type="evidence" value="ECO:0007669"/>
    <property type="project" value="TreeGrafter"/>
</dbReference>
<dbReference type="InterPro" id="IPR045863">
    <property type="entry name" value="CorA_TM1_TM2"/>
</dbReference>
<keyword evidence="6" id="KW-0997">Cell inner membrane</keyword>
<dbReference type="SUPFAM" id="SSF143865">
    <property type="entry name" value="CorA soluble domain-like"/>
    <property type="match status" value="1"/>
</dbReference>
<feature type="transmembrane region" description="Helical" evidence="13">
    <location>
        <begin position="300"/>
        <end position="320"/>
    </location>
</feature>
<gene>
    <name evidence="14" type="primary">corA_2</name>
    <name evidence="14" type="ORF">NCTC11532_02055</name>
</gene>
<dbReference type="InterPro" id="IPR002523">
    <property type="entry name" value="MgTranspt_CorA/ZnTranspt_ZntB"/>
</dbReference>
<accession>A0A378LSU4</accession>
<keyword evidence="5" id="KW-1003">Cell membrane</keyword>
<evidence type="ECO:0000256" key="5">
    <source>
        <dbReference type="ARBA" id="ARBA00022475"/>
    </source>
</evidence>
<organism evidence="14 15">
    <name type="scientific">Legionella wadsworthii</name>
    <dbReference type="NCBI Taxonomy" id="28088"/>
    <lineage>
        <taxon>Bacteria</taxon>
        <taxon>Pseudomonadati</taxon>
        <taxon>Pseudomonadota</taxon>
        <taxon>Gammaproteobacteria</taxon>
        <taxon>Legionellales</taxon>
        <taxon>Legionellaceae</taxon>
        <taxon>Legionella</taxon>
    </lineage>
</organism>
<keyword evidence="10" id="KW-0406">Ion transport</keyword>
<sequence>MVVIYYQSDSRIQFKLLNDENKQLLQNALWIDLLSPTKEEEQIVETQLKIEIPTKEEVEEIEPSSRLYKENNVLYMTATMVALSDLPEVKTDVVAFILTEKCLITLRYVELHPFKLFIKKLLRSNSKDYSRNIVLIELLDAAIDRLADILEKISGKFDEISKTIFHPKENPHHTTETNYKYILQYIGANGDLGTKASESLISFTRLISYLEQGYNSEPPKEINNHLNIIQKDITALREHASFLSTKFSFLLDATLGMINIEQNNTIKIFSVAAVIFLPPTLIASIYGMNFKFIPELNWYMGYPVAILMMFLSALLPFRYFKKKKWL</sequence>
<protein>
    <recommendedName>
        <fullName evidence="3">Magnesium transport protein CorA</fullName>
    </recommendedName>
</protein>
<keyword evidence="4" id="KW-0813">Transport</keyword>
<evidence type="ECO:0000256" key="4">
    <source>
        <dbReference type="ARBA" id="ARBA00022448"/>
    </source>
</evidence>
<evidence type="ECO:0000256" key="13">
    <source>
        <dbReference type="SAM" id="Phobius"/>
    </source>
</evidence>
<feature type="transmembrane region" description="Helical" evidence="13">
    <location>
        <begin position="268"/>
        <end position="288"/>
    </location>
</feature>
<dbReference type="Pfam" id="PF01544">
    <property type="entry name" value="CorA"/>
    <property type="match status" value="1"/>
</dbReference>
<keyword evidence="15" id="KW-1185">Reference proteome</keyword>
<dbReference type="GO" id="GO:0015095">
    <property type="term" value="F:magnesium ion transmembrane transporter activity"/>
    <property type="evidence" value="ECO:0007669"/>
    <property type="project" value="TreeGrafter"/>
</dbReference>
<dbReference type="FunFam" id="1.20.58.340:FF:000001">
    <property type="entry name" value="Magnesium transport protein CorA"/>
    <property type="match status" value="1"/>
</dbReference>
<dbReference type="GO" id="GO:0005886">
    <property type="term" value="C:plasma membrane"/>
    <property type="evidence" value="ECO:0007669"/>
    <property type="project" value="UniProtKB-SubCell"/>
</dbReference>
<dbReference type="GO" id="GO:0015099">
    <property type="term" value="F:nickel cation transmembrane transporter activity"/>
    <property type="evidence" value="ECO:0007669"/>
    <property type="project" value="TreeGrafter"/>
</dbReference>
<dbReference type="PANTHER" id="PTHR47685">
    <property type="entry name" value="MAGNESIUM TRANSPORT PROTEIN CORA"/>
    <property type="match status" value="1"/>
</dbReference>
<evidence type="ECO:0000256" key="6">
    <source>
        <dbReference type="ARBA" id="ARBA00022519"/>
    </source>
</evidence>
<reference evidence="14 15" key="1">
    <citation type="submission" date="2018-06" db="EMBL/GenBank/DDBJ databases">
        <authorList>
            <consortium name="Pathogen Informatics"/>
            <person name="Doyle S."/>
        </authorList>
    </citation>
    <scope>NUCLEOTIDE SEQUENCE [LARGE SCALE GENOMIC DNA]</scope>
    <source>
        <strain evidence="14 15">NCTC11532</strain>
    </source>
</reference>
<dbReference type="EMBL" id="UGPB01000001">
    <property type="protein sequence ID" value="STY29853.1"/>
    <property type="molecule type" value="Genomic_DNA"/>
</dbReference>
<keyword evidence="8" id="KW-0460">Magnesium</keyword>
<keyword evidence="11 13" id="KW-0472">Membrane</keyword>
<dbReference type="RefSeq" id="WP_031564778.1">
    <property type="nucleotide sequence ID" value="NZ_CAAAIS010000001.1"/>
</dbReference>